<dbReference type="AlphaFoldDB" id="A0A382LA95"/>
<organism evidence="1">
    <name type="scientific">marine metagenome</name>
    <dbReference type="NCBI Taxonomy" id="408172"/>
    <lineage>
        <taxon>unclassified sequences</taxon>
        <taxon>metagenomes</taxon>
        <taxon>ecological metagenomes</taxon>
    </lineage>
</organism>
<protein>
    <submittedName>
        <fullName evidence="1">Uncharacterized protein</fullName>
    </submittedName>
</protein>
<dbReference type="EMBL" id="UINC01085325">
    <property type="protein sequence ID" value="SVC32765.1"/>
    <property type="molecule type" value="Genomic_DNA"/>
</dbReference>
<sequence>MRTSQTLSNKIKQCGEAVHGQHHSYDDKNERAALRNFLKQSKPFQGFWKNYFGTPPNTTLKEDPLGEYKVDLGLVDRTYESRIHGLIEVDVFESWGESYPAHYKKFHVLERKLKYFED</sequence>
<gene>
    <name evidence="1" type="ORF">METZ01_LOCUS285619</name>
</gene>
<name>A0A382LA95_9ZZZZ</name>
<accession>A0A382LA95</accession>
<reference evidence="1" key="1">
    <citation type="submission" date="2018-05" db="EMBL/GenBank/DDBJ databases">
        <authorList>
            <person name="Lanie J.A."/>
            <person name="Ng W.-L."/>
            <person name="Kazmierczak K.M."/>
            <person name="Andrzejewski T.M."/>
            <person name="Davidsen T.M."/>
            <person name="Wayne K.J."/>
            <person name="Tettelin H."/>
            <person name="Glass J.I."/>
            <person name="Rusch D."/>
            <person name="Podicherti R."/>
            <person name="Tsui H.-C.T."/>
            <person name="Winkler M.E."/>
        </authorList>
    </citation>
    <scope>NUCLEOTIDE SEQUENCE</scope>
</reference>
<proteinExistence type="predicted"/>
<feature type="non-terminal residue" evidence="1">
    <location>
        <position position="118"/>
    </location>
</feature>
<evidence type="ECO:0000313" key="1">
    <source>
        <dbReference type="EMBL" id="SVC32765.1"/>
    </source>
</evidence>